<dbReference type="EMBL" id="JBHSMG010000001">
    <property type="protein sequence ID" value="MFC5501558.1"/>
    <property type="molecule type" value="Genomic_DNA"/>
</dbReference>
<evidence type="ECO:0000259" key="7">
    <source>
        <dbReference type="PROSITE" id="PS51194"/>
    </source>
</evidence>
<dbReference type="InterPro" id="IPR012961">
    <property type="entry name" value="Ski2/MTR4_C"/>
</dbReference>
<dbReference type="PANTHER" id="PTHR12131">
    <property type="entry name" value="ATP-DEPENDENT RNA AND DNA HELICASE"/>
    <property type="match status" value="1"/>
</dbReference>
<evidence type="ECO:0000256" key="5">
    <source>
        <dbReference type="SAM" id="MobiDB-lite"/>
    </source>
</evidence>
<dbReference type="Gene3D" id="1.10.3380.30">
    <property type="match status" value="1"/>
</dbReference>
<dbReference type="RefSeq" id="WP_386739142.1">
    <property type="nucleotide sequence ID" value="NZ_JBHSMG010000001.1"/>
</dbReference>
<dbReference type="Proteomes" id="UP001596039">
    <property type="component" value="Unassembled WGS sequence"/>
</dbReference>
<comment type="caution">
    <text evidence="8">The sequence shown here is derived from an EMBL/GenBank/DDBJ whole genome shotgun (WGS) entry which is preliminary data.</text>
</comment>
<organism evidence="8 9">
    <name type="scientific">Lysinimonas soli</name>
    <dbReference type="NCBI Taxonomy" id="1074233"/>
    <lineage>
        <taxon>Bacteria</taxon>
        <taxon>Bacillati</taxon>
        <taxon>Actinomycetota</taxon>
        <taxon>Actinomycetes</taxon>
        <taxon>Micrococcales</taxon>
        <taxon>Microbacteriaceae</taxon>
        <taxon>Lysinimonas</taxon>
    </lineage>
</organism>
<dbReference type="InterPro" id="IPR048392">
    <property type="entry name" value="MTR4-like_stalk"/>
</dbReference>
<evidence type="ECO:0000256" key="1">
    <source>
        <dbReference type="ARBA" id="ARBA00022741"/>
    </source>
</evidence>
<gene>
    <name evidence="8" type="ORF">ACFPJ4_04795</name>
</gene>
<dbReference type="InterPro" id="IPR050699">
    <property type="entry name" value="RNA-DNA_Helicase"/>
</dbReference>
<dbReference type="SMART" id="SM01142">
    <property type="entry name" value="DSHCT"/>
    <property type="match status" value="1"/>
</dbReference>
<dbReference type="Pfam" id="PF08148">
    <property type="entry name" value="DSHCT"/>
    <property type="match status" value="1"/>
</dbReference>
<dbReference type="InterPro" id="IPR027417">
    <property type="entry name" value="P-loop_NTPase"/>
</dbReference>
<keyword evidence="3 8" id="KW-0347">Helicase</keyword>
<dbReference type="Pfam" id="PF00271">
    <property type="entry name" value="Helicase_C"/>
    <property type="match status" value="1"/>
</dbReference>
<dbReference type="SMART" id="SM00487">
    <property type="entry name" value="DEXDc"/>
    <property type="match status" value="1"/>
</dbReference>
<keyword evidence="2" id="KW-0378">Hydrolase</keyword>
<dbReference type="PROSITE" id="PS51192">
    <property type="entry name" value="HELICASE_ATP_BIND_1"/>
    <property type="match status" value="1"/>
</dbReference>
<proteinExistence type="predicted"/>
<feature type="region of interest" description="Disordered" evidence="5">
    <location>
        <begin position="255"/>
        <end position="293"/>
    </location>
</feature>
<keyword evidence="1" id="KW-0547">Nucleotide-binding</keyword>
<evidence type="ECO:0000256" key="3">
    <source>
        <dbReference type="ARBA" id="ARBA00022806"/>
    </source>
</evidence>
<dbReference type="PANTHER" id="PTHR12131:SF1">
    <property type="entry name" value="ATP-DEPENDENT RNA HELICASE SUPV3L1, MITOCHONDRIAL-RELATED"/>
    <property type="match status" value="1"/>
</dbReference>
<dbReference type="InterPro" id="IPR001650">
    <property type="entry name" value="Helicase_C-like"/>
</dbReference>
<dbReference type="Pfam" id="PF21408">
    <property type="entry name" value="MTR4-like_stalk"/>
    <property type="match status" value="1"/>
</dbReference>
<evidence type="ECO:0000313" key="8">
    <source>
        <dbReference type="EMBL" id="MFC5501558.1"/>
    </source>
</evidence>
<dbReference type="PROSITE" id="PS51194">
    <property type="entry name" value="HELICASE_CTER"/>
    <property type="match status" value="1"/>
</dbReference>
<reference evidence="9" key="1">
    <citation type="journal article" date="2019" name="Int. J. Syst. Evol. Microbiol.">
        <title>The Global Catalogue of Microorganisms (GCM) 10K type strain sequencing project: providing services to taxonomists for standard genome sequencing and annotation.</title>
        <authorList>
            <consortium name="The Broad Institute Genomics Platform"/>
            <consortium name="The Broad Institute Genome Sequencing Center for Infectious Disease"/>
            <person name="Wu L."/>
            <person name="Ma J."/>
        </authorList>
    </citation>
    <scope>NUCLEOTIDE SEQUENCE [LARGE SCALE GENOMIC DNA]</scope>
    <source>
        <strain evidence="9">CGMCC 4.6997</strain>
    </source>
</reference>
<dbReference type="Gene3D" id="3.40.50.300">
    <property type="entry name" value="P-loop containing nucleotide triphosphate hydrolases"/>
    <property type="match status" value="2"/>
</dbReference>
<dbReference type="CDD" id="cd18795">
    <property type="entry name" value="SF2_C_Ski2"/>
    <property type="match status" value="1"/>
</dbReference>
<evidence type="ECO:0000256" key="4">
    <source>
        <dbReference type="ARBA" id="ARBA00022840"/>
    </source>
</evidence>
<evidence type="ECO:0000313" key="9">
    <source>
        <dbReference type="Proteomes" id="UP001596039"/>
    </source>
</evidence>
<name>A0ABW0NNM2_9MICO</name>
<dbReference type="Pfam" id="PF00270">
    <property type="entry name" value="DEAD"/>
    <property type="match status" value="1"/>
</dbReference>
<sequence length="837" mass="92542">MTLSPAERYAAARIRRDAPQLEEFRRNQEFDLDPFQLEACRVLEQGRSVLVAAPTGAGKTIVAEFAVHLALDDPRAKVFYTTPMKALSNQKYSELAAEHGAKSVGLLTGDSNVNSSARVVVMTTEVLRNMLYADSPLLKDLAYVVMDEVHYLADRFRGAVWEEVIIHLPQSVRLVSLSATVSNAEEFGDWLQAVRGDTDVIVSEERPVPLEQHVLVRSKLLDLFDSSAVINLGSAATNRVNPELARLAASGGRAAGTYRGGHPGRHHRKGQGGSGSEGTRGSGLGSTGGGFDRADRVERPEFVRMLESKNLLPAIFFVFSRIGCDAAVRQVVRSDIRLTEKAERAEIRAIAEERCRSIPDSDLSVLGYWEWLEGLERGIAAHHAGMLPAFKEVVEELFQRKLVKVVFATETLALGVNMPARTVVLEKLEKFNGEARVPITPGEYTQLTGRAGRRGIDVEGHAVIQWAGGLDPAAVASLASRRSYPLISSFRPTYNMAVNLIEQFGRERTREILESSFAQFQADRAVVDLARRVREQEASLAKYAEAMQCHLGDFREYSGLRRELTDLEKKNARAEGRGGAPSGESRSDRDRRQRRIAELRRQMKQHPCHSCSEREAHSRWAERWWRLKRETEQLSSQIRGRTGAVAQLFDRVTDVLLELGYLDRTEGVVTVAASGRSLRRIYGERDLLVAECLRRGTWDGLDAASLAAIASTLIFEPRREEAAGERGLPRGPFRAAMEATGEIWAQLSDIEAEHRLPESNPPSTGLALATQLWARGGQLDAVLREADLAAGDFVRWMKQAVDLLDQISIVAEGPLGRTARTAIDGIRRGIVAYSSVA</sequence>
<feature type="domain" description="Helicase C-terminal" evidence="7">
    <location>
        <begin position="330"/>
        <end position="502"/>
    </location>
</feature>
<evidence type="ECO:0000259" key="6">
    <source>
        <dbReference type="PROSITE" id="PS51192"/>
    </source>
</evidence>
<keyword evidence="9" id="KW-1185">Reference proteome</keyword>
<feature type="domain" description="Helicase ATP-binding" evidence="6">
    <location>
        <begin position="40"/>
        <end position="199"/>
    </location>
</feature>
<evidence type="ECO:0000256" key="2">
    <source>
        <dbReference type="ARBA" id="ARBA00022801"/>
    </source>
</evidence>
<dbReference type="InterPro" id="IPR011545">
    <property type="entry name" value="DEAD/DEAH_box_helicase_dom"/>
</dbReference>
<dbReference type="InterPro" id="IPR014001">
    <property type="entry name" value="Helicase_ATP-bd"/>
</dbReference>
<accession>A0ABW0NNM2</accession>
<dbReference type="SUPFAM" id="SSF52540">
    <property type="entry name" value="P-loop containing nucleoside triphosphate hydrolases"/>
    <property type="match status" value="1"/>
</dbReference>
<feature type="region of interest" description="Disordered" evidence="5">
    <location>
        <begin position="568"/>
        <end position="592"/>
    </location>
</feature>
<dbReference type="SMART" id="SM00490">
    <property type="entry name" value="HELICc"/>
    <property type="match status" value="1"/>
</dbReference>
<feature type="compositionally biased region" description="Gly residues" evidence="5">
    <location>
        <begin position="271"/>
        <end position="291"/>
    </location>
</feature>
<dbReference type="GO" id="GO:0004386">
    <property type="term" value="F:helicase activity"/>
    <property type="evidence" value="ECO:0007669"/>
    <property type="project" value="UniProtKB-KW"/>
</dbReference>
<keyword evidence="4" id="KW-0067">ATP-binding</keyword>
<protein>
    <submittedName>
        <fullName evidence="8">DEAD/DEAH box helicase</fullName>
    </submittedName>
</protein>